<reference evidence="3 4" key="1">
    <citation type="submission" date="2024-03" db="EMBL/GenBank/DDBJ databases">
        <title>Complete genome sequence of the green alga Chloropicon roscoffensis RCC1871.</title>
        <authorList>
            <person name="Lemieux C."/>
            <person name="Pombert J.-F."/>
            <person name="Otis C."/>
            <person name="Turmel M."/>
        </authorList>
    </citation>
    <scope>NUCLEOTIDE SEQUENCE [LARGE SCALE GENOMIC DNA]</scope>
    <source>
        <strain evidence="3 4">RCC1871</strain>
    </source>
</reference>
<evidence type="ECO:0000313" key="4">
    <source>
        <dbReference type="Proteomes" id="UP001472866"/>
    </source>
</evidence>
<feature type="compositionally biased region" description="Basic and acidic residues" evidence="2">
    <location>
        <begin position="101"/>
        <end position="110"/>
    </location>
</feature>
<feature type="region of interest" description="Disordered" evidence="2">
    <location>
        <begin position="101"/>
        <end position="120"/>
    </location>
</feature>
<dbReference type="EMBL" id="CP151510">
    <property type="protein sequence ID" value="WZN64753.1"/>
    <property type="molecule type" value="Genomic_DNA"/>
</dbReference>
<protein>
    <recommendedName>
        <fullName evidence="5">Myosin heavy chain</fullName>
    </recommendedName>
</protein>
<dbReference type="AlphaFoldDB" id="A0AAX4PFP6"/>
<evidence type="ECO:0000313" key="3">
    <source>
        <dbReference type="EMBL" id="WZN64753.1"/>
    </source>
</evidence>
<gene>
    <name evidence="3" type="ORF">HKI87_10g63100</name>
</gene>
<keyword evidence="4" id="KW-1185">Reference proteome</keyword>
<feature type="region of interest" description="Disordered" evidence="2">
    <location>
        <begin position="344"/>
        <end position="365"/>
    </location>
</feature>
<evidence type="ECO:0000256" key="2">
    <source>
        <dbReference type="SAM" id="MobiDB-lite"/>
    </source>
</evidence>
<proteinExistence type="predicted"/>
<organism evidence="3 4">
    <name type="scientific">Chloropicon roscoffensis</name>
    <dbReference type="NCBI Taxonomy" id="1461544"/>
    <lineage>
        <taxon>Eukaryota</taxon>
        <taxon>Viridiplantae</taxon>
        <taxon>Chlorophyta</taxon>
        <taxon>Chloropicophyceae</taxon>
        <taxon>Chloropicales</taxon>
        <taxon>Chloropicaceae</taxon>
        <taxon>Chloropicon</taxon>
    </lineage>
</organism>
<name>A0AAX4PFP6_9CHLO</name>
<dbReference type="Proteomes" id="UP001472866">
    <property type="component" value="Chromosome 10"/>
</dbReference>
<feature type="coiled-coil region" evidence="1">
    <location>
        <begin position="487"/>
        <end position="601"/>
    </location>
</feature>
<keyword evidence="1" id="KW-0175">Coiled coil</keyword>
<evidence type="ECO:0008006" key="5">
    <source>
        <dbReference type="Google" id="ProtNLM"/>
    </source>
</evidence>
<accession>A0AAX4PFP6</accession>
<evidence type="ECO:0000256" key="1">
    <source>
        <dbReference type="SAM" id="Coils"/>
    </source>
</evidence>
<sequence length="705" mass="79142">MRAVADVDFKGKINAQMQLSKLQVEVENTKVTLKSVQRNYESLSSSFQKKERECQKLEATLAGEREVIQTLLQQLEETEARLANTAKDTKADKEAESALAQRTKELEDSRGQVSALQKDKAKLTADNKSLRKKMLEAESKFHAVAKNLKESVEDNKLLQENIDNVLKEAEGWHKKHREAEALVDQLRAEKSGLQGSRDESLKAAREEAAEKDKEIVRLKKEVLGLNHEVHDLGEKTRVSETELKSCRSQLDSLDATLRSKASSIGDLRDRLDAAVAERDSREKALEYEKGIALENKMKMELLAEQLRDEKAAMSELLEKKTREDSDLEVLSKRVASLQQVIDGHAEREEQSQSAHARQVSEKDREIQEGLEAQQKLREKIAGARREHQCQLKSCLTEFLRMAARVETLQLRVDSLVGDGETAQCFAALKDLEGLGDDCLERECELSDLAEGLEGHFSRVQQWWDQARLTVENAQVLGRSQSDQCDQRDEVIRKLEGMLRKVQDQKDEEAAAAKGRSDKLSAELAEVKERLDSSLSQHHQAVSEMSEMMEAERQASKDRIATLQKASEELERRFGAEKAASAALLEKEVANYKSLHDEALKRCSSLKSELDDASYKYLDLSNQNSRISKQIENISGDLSKYSEHLLELSLVAPEDVEDLASGGSLAPDSPMNLVGQVFALRTKFLKMTQVNQDVASKCKALQMAAA</sequence>
<feature type="coiled-coil region" evidence="1">
    <location>
        <begin position="296"/>
        <end position="323"/>
    </location>
</feature>